<dbReference type="AlphaFoldDB" id="A0A1D8CZI5"/>
<reference evidence="1" key="1">
    <citation type="submission" date="2016-09" db="EMBL/GenBank/DDBJ databases">
        <title>Genome sequence of Chlorobaculum limnaeum.</title>
        <authorList>
            <person name="Liu Z."/>
            <person name="Tank M."/>
            <person name="Bryant D.A."/>
        </authorList>
    </citation>
    <scope>NUCLEOTIDE SEQUENCE [LARGE SCALE GENOMIC DNA]</scope>
    <source>
        <strain evidence="1">DSM 1677</strain>
    </source>
</reference>
<gene>
    <name evidence="1" type="ORF">BIU88_09520</name>
</gene>
<organism evidence="1 2">
    <name type="scientific">Chlorobaculum limnaeum</name>
    <dbReference type="NCBI Taxonomy" id="274537"/>
    <lineage>
        <taxon>Bacteria</taxon>
        <taxon>Pseudomonadati</taxon>
        <taxon>Chlorobiota</taxon>
        <taxon>Chlorobiia</taxon>
        <taxon>Chlorobiales</taxon>
        <taxon>Chlorobiaceae</taxon>
        <taxon>Chlorobaculum</taxon>
    </lineage>
</organism>
<dbReference type="RefSeq" id="WP_069810538.1">
    <property type="nucleotide sequence ID" value="NZ_CP017305.1"/>
</dbReference>
<dbReference type="Proteomes" id="UP000095185">
    <property type="component" value="Chromosome"/>
</dbReference>
<proteinExistence type="predicted"/>
<protein>
    <submittedName>
        <fullName evidence="1">Uncharacterized protein</fullName>
    </submittedName>
</protein>
<sequence>MEVYRVGELFPHEQFCTGKEQHVAIVTDRFFNVLMSLNRISKREKELFSSGKLSAYLFEQKGIPFLVLDFGEGFSIDMSIDASMFDEEFRREWMASDSNLITLFLVEASTGVLEAMRMIALGFADEFRQLCSRHARRTDIEKQVRLIQTAFTTREMMTHARASTRFGA</sequence>
<accession>A0A1D8CZI5</accession>
<evidence type="ECO:0000313" key="2">
    <source>
        <dbReference type="Proteomes" id="UP000095185"/>
    </source>
</evidence>
<keyword evidence="2" id="KW-1185">Reference proteome</keyword>
<evidence type="ECO:0000313" key="1">
    <source>
        <dbReference type="EMBL" id="AOS84346.1"/>
    </source>
</evidence>
<dbReference type="KEGG" id="clz:BIU88_09520"/>
<dbReference type="STRING" id="274537.BIU88_09520"/>
<name>A0A1D8CZI5_CHLLM</name>
<dbReference type="EMBL" id="CP017305">
    <property type="protein sequence ID" value="AOS84346.1"/>
    <property type="molecule type" value="Genomic_DNA"/>
</dbReference>